<dbReference type="AlphaFoldDB" id="A0A2P6NYN0"/>
<feature type="transmembrane region" description="Helical" evidence="1">
    <location>
        <begin position="533"/>
        <end position="555"/>
    </location>
</feature>
<feature type="transmembrane region" description="Helical" evidence="1">
    <location>
        <begin position="251"/>
        <end position="272"/>
    </location>
</feature>
<evidence type="ECO:0000313" key="3">
    <source>
        <dbReference type="Proteomes" id="UP000241769"/>
    </source>
</evidence>
<accession>A0A2P6NYN0</accession>
<proteinExistence type="predicted"/>
<feature type="transmembrane region" description="Helical" evidence="1">
    <location>
        <begin position="587"/>
        <end position="609"/>
    </location>
</feature>
<feature type="transmembrane region" description="Helical" evidence="1">
    <location>
        <begin position="318"/>
        <end position="340"/>
    </location>
</feature>
<keyword evidence="1" id="KW-0472">Membrane</keyword>
<keyword evidence="1" id="KW-1133">Transmembrane helix</keyword>
<name>A0A2P6NYN0_9EUKA</name>
<evidence type="ECO:0000256" key="1">
    <source>
        <dbReference type="SAM" id="Phobius"/>
    </source>
</evidence>
<dbReference type="Proteomes" id="UP000241769">
    <property type="component" value="Unassembled WGS sequence"/>
</dbReference>
<feature type="transmembrane region" description="Helical" evidence="1">
    <location>
        <begin position="432"/>
        <end position="449"/>
    </location>
</feature>
<gene>
    <name evidence="2" type="ORF">PROFUN_02345</name>
</gene>
<evidence type="ECO:0000313" key="2">
    <source>
        <dbReference type="EMBL" id="PRP89067.1"/>
    </source>
</evidence>
<feature type="transmembrane region" description="Helical" evidence="1">
    <location>
        <begin position="385"/>
        <end position="403"/>
    </location>
</feature>
<keyword evidence="3" id="KW-1185">Reference proteome</keyword>
<comment type="caution">
    <text evidence="2">The sequence shown here is derived from an EMBL/GenBank/DDBJ whole genome shotgun (WGS) entry which is preliminary data.</text>
</comment>
<feature type="transmembrane region" description="Helical" evidence="1">
    <location>
        <begin position="278"/>
        <end position="306"/>
    </location>
</feature>
<sequence>MSVVYEPGSSSVCVRDRLILSWKAYIQRVFPDMALFLGDSCSCNIAKAEPRGVGSWTIQINLCRPEWIAWLHFWISNWLKWMRNQTNNLSHRREANPLNFRTPSFNAPLVKSTSKPTLVQVSAAPLVPLPSIPSSPSSDAPLLISPREILPAPVLQGYIPKKSDSGDRRRDNLGDSMEVIDLRRSLRTGKFIVNITTNTAEVTKEPATNPTEAWINSCGDEQSLTASVDEAGTVILDYTAEPLTNREIPVLLGWAFLVVIEFGIIIGGLMLLPLPHTGYAWVMATAWSFVMAFITFLVAGELWLLWFPHMKRGSIWHWIPCFVWQALLMIGNGVWIGILFIPFSSLPASLPYQPCTLLFILGLTKEERNDPEVRTRLKSYWNAMTMMLGFYICSGLYIIAFGYTYPYPVAQIVVNLWFACMKYILKRVLYRYIHTAGGFLASNGAIMFMDTMHHSFTALSFLNRASYITIVLNVVVEALFILRMDLACSGEYQVAKQKMISMVNVSKLDNFMDKIMYPSIKLTMKHRIMVQTANLVSTAFSSMVTIVGFILVVLISRGTGNRTYYPYSNEAMAGLAFGKLVTPIQGAFTVVVGTHLCLVVLAGISLAVIKRINPHLSVLAALRFHKDNHLFSLATCICAIAFPITFVAYHQRYVSFFFPELYICDLEGLTGETDFLYEVMHTSDKRSL</sequence>
<keyword evidence="1" id="KW-0812">Transmembrane</keyword>
<dbReference type="EMBL" id="MDYQ01000006">
    <property type="protein sequence ID" value="PRP89067.1"/>
    <property type="molecule type" value="Genomic_DNA"/>
</dbReference>
<reference evidence="2 3" key="1">
    <citation type="journal article" date="2018" name="Genome Biol. Evol.">
        <title>Multiple Roots of Fruiting Body Formation in Amoebozoa.</title>
        <authorList>
            <person name="Hillmann F."/>
            <person name="Forbes G."/>
            <person name="Novohradska S."/>
            <person name="Ferling I."/>
            <person name="Riege K."/>
            <person name="Groth M."/>
            <person name="Westermann M."/>
            <person name="Marz M."/>
            <person name="Spaller T."/>
            <person name="Winckler T."/>
            <person name="Schaap P."/>
            <person name="Glockner G."/>
        </authorList>
    </citation>
    <scope>NUCLEOTIDE SEQUENCE [LARGE SCALE GENOMIC DNA]</scope>
    <source>
        <strain evidence="2 3">Jena</strain>
    </source>
</reference>
<protein>
    <submittedName>
        <fullName evidence="2">Uncharacterized protein</fullName>
    </submittedName>
</protein>
<feature type="transmembrane region" description="Helical" evidence="1">
    <location>
        <begin position="461"/>
        <end position="482"/>
    </location>
</feature>
<organism evidence="2 3">
    <name type="scientific">Planoprotostelium fungivorum</name>
    <dbReference type="NCBI Taxonomy" id="1890364"/>
    <lineage>
        <taxon>Eukaryota</taxon>
        <taxon>Amoebozoa</taxon>
        <taxon>Evosea</taxon>
        <taxon>Variosea</taxon>
        <taxon>Cavosteliida</taxon>
        <taxon>Cavosteliaceae</taxon>
        <taxon>Planoprotostelium</taxon>
    </lineage>
</organism>
<dbReference type="InParanoid" id="A0A2P6NYN0"/>
<feature type="transmembrane region" description="Helical" evidence="1">
    <location>
        <begin position="630"/>
        <end position="649"/>
    </location>
</feature>